<keyword evidence="6 7" id="KW-0694">RNA-binding</keyword>
<comment type="similarity">
    <text evidence="7">Belongs to the class I-like SAM-binding methyltransferase superfamily. rRNA adenine N(6)-methyltransferase family. RsmA subfamily.</text>
</comment>
<dbReference type="EC" id="2.1.1.182" evidence="7"/>
<evidence type="ECO:0000313" key="11">
    <source>
        <dbReference type="Proteomes" id="UP000295937"/>
    </source>
</evidence>
<dbReference type="AlphaFoldDB" id="A0A2P5T236"/>
<feature type="binding site" evidence="7 8">
    <location>
        <position position="20"/>
    </location>
    <ligand>
        <name>S-adenosyl-L-methionine</name>
        <dbReference type="ChEBI" id="CHEBI:59789"/>
    </ligand>
</feature>
<protein>
    <recommendedName>
        <fullName evidence="7">Ribosomal RNA small subunit methyltransferase A</fullName>
        <ecNumber evidence="7">2.1.1.182</ecNumber>
    </recommendedName>
    <alternativeName>
        <fullName evidence="7">16S rRNA (adenine(1518)-N(6)/adenine(1519)-N(6))-dimethyltransferase</fullName>
    </alternativeName>
    <alternativeName>
        <fullName evidence="7">16S rRNA dimethyladenosine transferase</fullName>
    </alternativeName>
    <alternativeName>
        <fullName evidence="7">16S rRNA dimethylase</fullName>
    </alternativeName>
    <alternativeName>
        <fullName evidence="7">S-adenosylmethionine-6-N', N'-adenosyl(rRNA) dimethyltransferase</fullName>
    </alternativeName>
</protein>
<keyword evidence="4 7" id="KW-0808">Transferase</keyword>
<dbReference type="GO" id="GO:0003723">
    <property type="term" value="F:RNA binding"/>
    <property type="evidence" value="ECO:0007669"/>
    <property type="project" value="UniProtKB-UniRule"/>
</dbReference>
<dbReference type="PROSITE" id="PS01131">
    <property type="entry name" value="RRNA_A_DIMETH"/>
    <property type="match status" value="1"/>
</dbReference>
<feature type="binding site" evidence="7 8">
    <location>
        <position position="113"/>
    </location>
    <ligand>
        <name>S-adenosyl-L-methionine</name>
        <dbReference type="ChEBI" id="CHEBI:59789"/>
    </ligand>
</feature>
<comment type="caution">
    <text evidence="10">The sequence shown here is derived from an EMBL/GenBank/DDBJ whole genome shotgun (WGS) entry which is preliminary data.</text>
</comment>
<dbReference type="PANTHER" id="PTHR11727">
    <property type="entry name" value="DIMETHYLADENOSINE TRANSFERASE"/>
    <property type="match status" value="1"/>
</dbReference>
<keyword evidence="3 7" id="KW-0489">Methyltransferase</keyword>
<evidence type="ECO:0000259" key="9">
    <source>
        <dbReference type="SMART" id="SM00650"/>
    </source>
</evidence>
<dbReference type="HAMAP" id="MF_00607">
    <property type="entry name" value="16SrRNA_methyltr_A"/>
    <property type="match status" value="1"/>
</dbReference>
<evidence type="ECO:0000256" key="4">
    <source>
        <dbReference type="ARBA" id="ARBA00022679"/>
    </source>
</evidence>
<feature type="binding site" evidence="7 8">
    <location>
        <position position="18"/>
    </location>
    <ligand>
        <name>S-adenosyl-L-methionine</name>
        <dbReference type="ChEBI" id="CHEBI:59789"/>
    </ligand>
</feature>
<keyword evidence="5 7" id="KW-0949">S-adenosyl-L-methionine</keyword>
<dbReference type="InterPro" id="IPR029063">
    <property type="entry name" value="SAM-dependent_MTases_sf"/>
</dbReference>
<dbReference type="InterPro" id="IPR023165">
    <property type="entry name" value="rRNA_Ade_diMease-like_C"/>
</dbReference>
<feature type="binding site" evidence="7 8">
    <location>
        <position position="45"/>
    </location>
    <ligand>
        <name>S-adenosyl-L-methionine</name>
        <dbReference type="ChEBI" id="CHEBI:59789"/>
    </ligand>
</feature>
<dbReference type="SMART" id="SM00650">
    <property type="entry name" value="rADc"/>
    <property type="match status" value="1"/>
</dbReference>
<dbReference type="PROSITE" id="PS51689">
    <property type="entry name" value="SAM_RNA_A_N6_MT"/>
    <property type="match status" value="1"/>
</dbReference>
<dbReference type="NCBIfam" id="TIGR00755">
    <property type="entry name" value="ksgA"/>
    <property type="match status" value="1"/>
</dbReference>
<evidence type="ECO:0000313" key="10">
    <source>
        <dbReference type="EMBL" id="PPI88638.1"/>
    </source>
</evidence>
<comment type="catalytic activity">
    <reaction evidence="7">
        <text>adenosine(1518)/adenosine(1519) in 16S rRNA + 4 S-adenosyl-L-methionine = N(6)-dimethyladenosine(1518)/N(6)-dimethyladenosine(1519) in 16S rRNA + 4 S-adenosyl-L-homocysteine + 4 H(+)</text>
        <dbReference type="Rhea" id="RHEA:19609"/>
        <dbReference type="Rhea" id="RHEA-COMP:10232"/>
        <dbReference type="Rhea" id="RHEA-COMP:10233"/>
        <dbReference type="ChEBI" id="CHEBI:15378"/>
        <dbReference type="ChEBI" id="CHEBI:57856"/>
        <dbReference type="ChEBI" id="CHEBI:59789"/>
        <dbReference type="ChEBI" id="CHEBI:74411"/>
        <dbReference type="ChEBI" id="CHEBI:74493"/>
        <dbReference type="EC" id="2.1.1.182"/>
    </reaction>
</comment>
<dbReference type="SUPFAM" id="SSF53335">
    <property type="entry name" value="S-adenosyl-L-methionine-dependent methyltransferases"/>
    <property type="match status" value="1"/>
</dbReference>
<dbReference type="InterPro" id="IPR020596">
    <property type="entry name" value="rRNA_Ade_Mease_Trfase_CS"/>
</dbReference>
<keyword evidence="2 7" id="KW-0698">rRNA processing</keyword>
<evidence type="ECO:0000256" key="7">
    <source>
        <dbReference type="HAMAP-Rule" id="MF_00607"/>
    </source>
</evidence>
<dbReference type="Gene3D" id="3.40.50.150">
    <property type="entry name" value="Vaccinia Virus protein VP39"/>
    <property type="match status" value="1"/>
</dbReference>
<dbReference type="Pfam" id="PF00398">
    <property type="entry name" value="RrnaAD"/>
    <property type="match status" value="1"/>
</dbReference>
<dbReference type="Gene3D" id="1.10.8.100">
    <property type="entry name" value="Ribosomal RNA adenine dimethylase-like, domain 2"/>
    <property type="match status" value="1"/>
</dbReference>
<dbReference type="OrthoDB" id="9814755at2"/>
<feature type="binding site" evidence="7 8">
    <location>
        <position position="91"/>
    </location>
    <ligand>
        <name>S-adenosyl-L-methionine</name>
        <dbReference type="ChEBI" id="CHEBI:59789"/>
    </ligand>
</feature>
<evidence type="ECO:0000256" key="5">
    <source>
        <dbReference type="ARBA" id="ARBA00022691"/>
    </source>
</evidence>
<evidence type="ECO:0000256" key="1">
    <source>
        <dbReference type="ARBA" id="ARBA00022490"/>
    </source>
</evidence>
<reference evidence="10 11" key="1">
    <citation type="journal article" date="2018" name="Genome Biol. Evol.">
        <title>Cladogenesis and Genomic Streamlining in Extracellular Endosymbionts of Tropical Stink Bugs.</title>
        <authorList>
            <person name="Otero-Bravo A."/>
            <person name="Goffredi S."/>
            <person name="Sabree Z.L."/>
        </authorList>
    </citation>
    <scope>NUCLEOTIDE SEQUENCE [LARGE SCALE GENOMIC DNA]</scope>
    <source>
        <strain evidence="10 11">SoEO</strain>
    </source>
</reference>
<feature type="domain" description="Ribosomal RNA adenine methylase transferase N-terminal" evidence="9">
    <location>
        <begin position="25"/>
        <end position="198"/>
    </location>
</feature>
<keyword evidence="1 7" id="KW-0963">Cytoplasm</keyword>
<dbReference type="FunFam" id="1.10.8.100:FF:000001">
    <property type="entry name" value="Ribosomal RNA small subunit methyltransferase A"/>
    <property type="match status" value="1"/>
</dbReference>
<evidence type="ECO:0000256" key="3">
    <source>
        <dbReference type="ARBA" id="ARBA00022603"/>
    </source>
</evidence>
<name>A0A2P5T236_9GAMM</name>
<dbReference type="EMBL" id="PDKR01000002">
    <property type="protein sequence ID" value="PPI88638.1"/>
    <property type="molecule type" value="Genomic_DNA"/>
</dbReference>
<organism evidence="10 11">
    <name type="scientific">Candidatus Pantoea edessiphila</name>
    <dbReference type="NCBI Taxonomy" id="2044610"/>
    <lineage>
        <taxon>Bacteria</taxon>
        <taxon>Pseudomonadati</taxon>
        <taxon>Pseudomonadota</taxon>
        <taxon>Gammaproteobacteria</taxon>
        <taxon>Enterobacterales</taxon>
        <taxon>Erwiniaceae</taxon>
        <taxon>Pantoea</taxon>
    </lineage>
</organism>
<evidence type="ECO:0000256" key="2">
    <source>
        <dbReference type="ARBA" id="ARBA00022552"/>
    </source>
</evidence>
<evidence type="ECO:0000256" key="8">
    <source>
        <dbReference type="PROSITE-ProRule" id="PRU01026"/>
    </source>
</evidence>
<accession>A0A2P5T236</accession>
<dbReference type="GO" id="GO:0005829">
    <property type="term" value="C:cytosol"/>
    <property type="evidence" value="ECO:0007669"/>
    <property type="project" value="TreeGrafter"/>
</dbReference>
<sequence>MNNFIYKGHCVRKRFGQNFLNNNSIINEIVSAINPKNDQILIEIGPGLGILTEQICKYTDKLIVIELDDILATRLKQNPIFSSKLTIFKQDAMKFDFESFSFKEKKLLRIFGNLPYNISTKLIFHLFNYVSFIKDMHFMLQKEVVNRMATCPGNRTYGRLSVMTQYHCEVIPLLAVNSKFFTPTPKVDSMFVRLVPFKNRPHSIVNNINLLNYVTNIAFSKRRKILANSLDTVIPISVFKELSIDPTLRPENISVSQYCDLANWLSNNLKNTGAVNE</sequence>
<comment type="subcellular location">
    <subcellularLocation>
        <location evidence="7">Cytoplasm</location>
    </subcellularLocation>
</comment>
<proteinExistence type="inferred from homology"/>
<evidence type="ECO:0000256" key="6">
    <source>
        <dbReference type="ARBA" id="ARBA00022884"/>
    </source>
</evidence>
<dbReference type="GO" id="GO:0052908">
    <property type="term" value="F:16S rRNA (adenine(1518)-N(6)/adenine(1519)-N(6))-dimethyltransferase activity"/>
    <property type="evidence" value="ECO:0007669"/>
    <property type="project" value="UniProtKB-EC"/>
</dbReference>
<dbReference type="RefSeq" id="WP_136132474.1">
    <property type="nucleotide sequence ID" value="NZ_PDKR01000002.1"/>
</dbReference>
<dbReference type="PANTHER" id="PTHR11727:SF7">
    <property type="entry name" value="DIMETHYLADENOSINE TRANSFERASE-RELATED"/>
    <property type="match status" value="1"/>
</dbReference>
<feature type="binding site" evidence="7 8">
    <location>
        <position position="66"/>
    </location>
    <ligand>
        <name>S-adenosyl-L-methionine</name>
        <dbReference type="ChEBI" id="CHEBI:59789"/>
    </ligand>
</feature>
<dbReference type="InterPro" id="IPR020598">
    <property type="entry name" value="rRNA_Ade_methylase_Trfase_N"/>
</dbReference>
<gene>
    <name evidence="7 10" type="primary">ksgA</name>
    <name evidence="7" type="synonym">rsmA</name>
    <name evidence="10" type="ORF">CRV09_01920</name>
</gene>
<comment type="function">
    <text evidence="7">Specifically dimethylates two adjacent adenosines (A1518 and A1519) in the loop of a conserved hairpin near the 3'-end of 16S rRNA in the 30S particle. May play a critical role in biogenesis of 30S subunits.</text>
</comment>
<dbReference type="InterPro" id="IPR001737">
    <property type="entry name" value="KsgA/Erm"/>
</dbReference>
<dbReference type="InterPro" id="IPR011530">
    <property type="entry name" value="rRNA_adenine_dimethylase"/>
</dbReference>
<dbReference type="Proteomes" id="UP000295937">
    <property type="component" value="Unassembled WGS sequence"/>
</dbReference>